<dbReference type="Pfam" id="PF03061">
    <property type="entry name" value="4HBT"/>
    <property type="match status" value="1"/>
</dbReference>
<evidence type="ECO:0000313" key="3">
    <source>
        <dbReference type="Proteomes" id="UP000258927"/>
    </source>
</evidence>
<dbReference type="CDD" id="cd00586">
    <property type="entry name" value="4HBT"/>
    <property type="match status" value="1"/>
</dbReference>
<organism evidence="2 3">
    <name type="scientific">Maritalea myrionectae</name>
    <dbReference type="NCBI Taxonomy" id="454601"/>
    <lineage>
        <taxon>Bacteria</taxon>
        <taxon>Pseudomonadati</taxon>
        <taxon>Pseudomonadota</taxon>
        <taxon>Alphaproteobacteria</taxon>
        <taxon>Hyphomicrobiales</taxon>
        <taxon>Devosiaceae</taxon>
        <taxon>Maritalea</taxon>
    </lineage>
</organism>
<dbReference type="AlphaFoldDB" id="A0A2R4MHI5"/>
<dbReference type="SUPFAM" id="SSF54637">
    <property type="entry name" value="Thioesterase/thiol ester dehydrase-isomerase"/>
    <property type="match status" value="1"/>
</dbReference>
<dbReference type="Proteomes" id="UP000258927">
    <property type="component" value="Chromosome"/>
</dbReference>
<sequence>MSKIFTHDQDILFQHCDPAGIVFYPRFFEMINLTIERWFDKAIGYSFAQMHVADQTAVPTASVEATFNAPGKLGEEWQWHLTVERVGRTSVKVRVWGTHDAQTKVESTMTLVHITKSTGRPIEWSQELKDKMTLYLEKE</sequence>
<accession>A0A2R4MHI5</accession>
<gene>
    <name evidence="2" type="ORF">MXMO3_02952</name>
</gene>
<keyword evidence="3" id="KW-1185">Reference proteome</keyword>
<dbReference type="InterPro" id="IPR006683">
    <property type="entry name" value="Thioestr_dom"/>
</dbReference>
<evidence type="ECO:0000313" key="2">
    <source>
        <dbReference type="EMBL" id="AVX05460.1"/>
    </source>
</evidence>
<dbReference type="GO" id="GO:0016790">
    <property type="term" value="F:thiolester hydrolase activity"/>
    <property type="evidence" value="ECO:0007669"/>
    <property type="project" value="UniProtKB-ARBA"/>
</dbReference>
<dbReference type="RefSeq" id="WP_027833783.1">
    <property type="nucleotide sequence ID" value="NZ_CP021330.1"/>
</dbReference>
<dbReference type="KEGG" id="mmyr:MXMO3_02952"/>
<feature type="domain" description="Thioesterase" evidence="1">
    <location>
        <begin position="37"/>
        <end position="96"/>
    </location>
</feature>
<dbReference type="STRING" id="1122213.GCA_000423365_00593"/>
<dbReference type="EMBL" id="CP021330">
    <property type="protein sequence ID" value="AVX05460.1"/>
    <property type="molecule type" value="Genomic_DNA"/>
</dbReference>
<dbReference type="Gene3D" id="3.10.129.10">
    <property type="entry name" value="Hotdog Thioesterase"/>
    <property type="match status" value="1"/>
</dbReference>
<evidence type="ECO:0000259" key="1">
    <source>
        <dbReference type="Pfam" id="PF03061"/>
    </source>
</evidence>
<protein>
    <submittedName>
        <fullName evidence="2">4-hydroxybenzoyl-CoA thioesterase</fullName>
    </submittedName>
</protein>
<name>A0A2R4MHI5_9HYPH</name>
<reference evidence="2 3" key="1">
    <citation type="submission" date="2017-05" db="EMBL/GenBank/DDBJ databases">
        <title>Genome Analysis of Maritalea myrionectae HL2708#5.</title>
        <authorList>
            <consortium name="Cotde Inc.-PKNU"/>
            <person name="Jang D."/>
            <person name="Oh H.-M."/>
        </authorList>
    </citation>
    <scope>NUCLEOTIDE SEQUENCE [LARGE SCALE GENOMIC DNA]</scope>
    <source>
        <strain evidence="2 3">HL2708#5</strain>
    </source>
</reference>
<proteinExistence type="predicted"/>
<dbReference type="InterPro" id="IPR029069">
    <property type="entry name" value="HotDog_dom_sf"/>
</dbReference>